<dbReference type="Gene3D" id="3.40.190.290">
    <property type="match status" value="1"/>
</dbReference>
<evidence type="ECO:0000259" key="2">
    <source>
        <dbReference type="Pfam" id="PF03466"/>
    </source>
</evidence>
<reference evidence="4" key="1">
    <citation type="submission" date="2019-03" db="EMBL/GenBank/DDBJ databases">
        <authorList>
            <person name="Danneels B."/>
        </authorList>
    </citation>
    <scope>NUCLEOTIDE SEQUENCE</scope>
</reference>
<dbReference type="SUPFAM" id="SSF53850">
    <property type="entry name" value="Periplasmic binding protein-like II"/>
    <property type="match status" value="1"/>
</dbReference>
<organism evidence="4">
    <name type="scientific">plant metagenome</name>
    <dbReference type="NCBI Taxonomy" id="1297885"/>
    <lineage>
        <taxon>unclassified sequences</taxon>
        <taxon>metagenomes</taxon>
        <taxon>organismal metagenomes</taxon>
    </lineage>
</organism>
<proteinExistence type="inferred from homology"/>
<dbReference type="AlphaFoldDB" id="A0A484VDE4"/>
<name>A0A484VDE4_9ZZZZ</name>
<gene>
    <name evidence="3" type="ORF">ISE1_3786</name>
    <name evidence="4" type="ORF">ISE2_3767</name>
</gene>
<dbReference type="Pfam" id="PF03466">
    <property type="entry name" value="LysR_substrate"/>
    <property type="match status" value="1"/>
</dbReference>
<dbReference type="PANTHER" id="PTHR30537:SF5">
    <property type="entry name" value="HTH-TYPE TRANSCRIPTIONAL ACTIVATOR TTDR-RELATED"/>
    <property type="match status" value="1"/>
</dbReference>
<accession>A0A484VDE4</accession>
<dbReference type="InterPro" id="IPR005119">
    <property type="entry name" value="LysR_subst-bd"/>
</dbReference>
<comment type="similarity">
    <text evidence="1">Belongs to the LysR transcriptional regulatory family.</text>
</comment>
<dbReference type="EMBL" id="CAADIN010000041">
    <property type="protein sequence ID" value="VFR97459.1"/>
    <property type="molecule type" value="Genomic_DNA"/>
</dbReference>
<feature type="domain" description="LysR substrate-binding" evidence="2">
    <location>
        <begin position="2"/>
        <end position="66"/>
    </location>
</feature>
<evidence type="ECO:0000256" key="1">
    <source>
        <dbReference type="ARBA" id="ARBA00009437"/>
    </source>
</evidence>
<dbReference type="EMBL" id="CAADIM010000015">
    <property type="protein sequence ID" value="VFR79000.1"/>
    <property type="molecule type" value="Genomic_DNA"/>
</dbReference>
<dbReference type="PANTHER" id="PTHR30537">
    <property type="entry name" value="HTH-TYPE TRANSCRIPTIONAL REGULATOR"/>
    <property type="match status" value="1"/>
</dbReference>
<evidence type="ECO:0000313" key="4">
    <source>
        <dbReference type="EMBL" id="VFR97459.1"/>
    </source>
</evidence>
<dbReference type="InterPro" id="IPR058163">
    <property type="entry name" value="LysR-type_TF_proteobact-type"/>
</dbReference>
<protein>
    <recommendedName>
        <fullName evidence="2">LysR substrate-binding domain-containing protein</fullName>
    </recommendedName>
</protein>
<evidence type="ECO:0000313" key="3">
    <source>
        <dbReference type="EMBL" id="VFR79000.1"/>
    </source>
</evidence>
<sequence>MDAALAGHGIALLSDWLVAEPLGKRQLLRVLPEVRAQGFPIHAVWQKNQHLSAKVRCVVDLLAERFVPKAPWEVMLKK</sequence>